<keyword evidence="1" id="KW-0812">Transmembrane</keyword>
<evidence type="ECO:0000313" key="2">
    <source>
        <dbReference type="EMBL" id="KAJ6635607.1"/>
    </source>
</evidence>
<keyword evidence="1" id="KW-1133">Transmembrane helix</keyword>
<organism evidence="2 3">
    <name type="scientific">Pseudolycoriella hygida</name>
    <dbReference type="NCBI Taxonomy" id="35572"/>
    <lineage>
        <taxon>Eukaryota</taxon>
        <taxon>Metazoa</taxon>
        <taxon>Ecdysozoa</taxon>
        <taxon>Arthropoda</taxon>
        <taxon>Hexapoda</taxon>
        <taxon>Insecta</taxon>
        <taxon>Pterygota</taxon>
        <taxon>Neoptera</taxon>
        <taxon>Endopterygota</taxon>
        <taxon>Diptera</taxon>
        <taxon>Nematocera</taxon>
        <taxon>Sciaroidea</taxon>
        <taxon>Sciaridae</taxon>
        <taxon>Pseudolycoriella</taxon>
    </lineage>
</organism>
<reference evidence="2" key="1">
    <citation type="submission" date="2022-07" db="EMBL/GenBank/DDBJ databases">
        <authorList>
            <person name="Trinca V."/>
            <person name="Uliana J.V.C."/>
            <person name="Torres T.T."/>
            <person name="Ward R.J."/>
            <person name="Monesi N."/>
        </authorList>
    </citation>
    <scope>NUCLEOTIDE SEQUENCE</scope>
    <source>
        <strain evidence="2">HSMRA1968</strain>
        <tissue evidence="2">Whole embryos</tissue>
    </source>
</reference>
<dbReference type="EMBL" id="WJQU01000004">
    <property type="protein sequence ID" value="KAJ6635607.1"/>
    <property type="molecule type" value="Genomic_DNA"/>
</dbReference>
<name>A0A9Q0RX05_9DIPT</name>
<keyword evidence="1" id="KW-0472">Membrane</keyword>
<sequence>MSSDYPGIALFKRIIYKNYKSCQSIDLKVGKMRISIFLTLCLIILVFGLIEAQSRAKIETETESNVEAASATCSNEKCTAYCITMFSNKGCTGSCDVGNNCQCSCVA</sequence>
<proteinExistence type="predicted"/>
<keyword evidence="3" id="KW-1185">Reference proteome</keyword>
<accession>A0A9Q0RX05</accession>
<feature type="transmembrane region" description="Helical" evidence="1">
    <location>
        <begin position="34"/>
        <end position="50"/>
    </location>
</feature>
<dbReference type="Proteomes" id="UP001151699">
    <property type="component" value="Chromosome C"/>
</dbReference>
<evidence type="ECO:0000256" key="1">
    <source>
        <dbReference type="SAM" id="Phobius"/>
    </source>
</evidence>
<protein>
    <submittedName>
        <fullName evidence="2">Uncharacterized protein</fullName>
    </submittedName>
</protein>
<evidence type="ECO:0000313" key="3">
    <source>
        <dbReference type="Proteomes" id="UP001151699"/>
    </source>
</evidence>
<comment type="caution">
    <text evidence="2">The sequence shown here is derived from an EMBL/GenBank/DDBJ whole genome shotgun (WGS) entry which is preliminary data.</text>
</comment>
<dbReference type="AlphaFoldDB" id="A0A9Q0RX05"/>
<gene>
    <name evidence="2" type="ORF">Bhyg_14194</name>
</gene>